<dbReference type="GeneID" id="9461663"/>
<organism evidence="1 2">
    <name type="scientific">Phytophthora infestans (strain T30-4)</name>
    <name type="common">Potato late blight agent</name>
    <dbReference type="NCBI Taxonomy" id="403677"/>
    <lineage>
        <taxon>Eukaryota</taxon>
        <taxon>Sar</taxon>
        <taxon>Stramenopiles</taxon>
        <taxon>Oomycota</taxon>
        <taxon>Peronosporomycetes</taxon>
        <taxon>Peronosporales</taxon>
        <taxon>Peronosporaceae</taxon>
        <taxon>Phytophthora</taxon>
    </lineage>
</organism>
<evidence type="ECO:0000313" key="2">
    <source>
        <dbReference type="Proteomes" id="UP000006643"/>
    </source>
</evidence>
<dbReference type="AlphaFoldDB" id="D0NCY8"/>
<dbReference type="RefSeq" id="XP_002902775.1">
    <property type="nucleotide sequence ID" value="XM_002902729.1"/>
</dbReference>
<dbReference type="VEuPathDB" id="FungiDB:PITG_08691"/>
<dbReference type="EMBL" id="DS028133">
    <property type="protein sequence ID" value="EEY55945.1"/>
    <property type="molecule type" value="Genomic_DNA"/>
</dbReference>
<sequence>MALAAHESERQLVPVEDVNATDAYGYTMLLFAARDGDLRRCASCSRITRRCTFATATGPLRSI</sequence>
<gene>
    <name evidence="1" type="ORF">PITG_08691</name>
</gene>
<dbReference type="HOGENOM" id="CLU_2890628_0_0_1"/>
<dbReference type="Proteomes" id="UP000006643">
    <property type="component" value="Unassembled WGS sequence"/>
</dbReference>
<accession>D0NCY8</accession>
<evidence type="ECO:0000313" key="1">
    <source>
        <dbReference type="EMBL" id="EEY55945.1"/>
    </source>
</evidence>
<dbReference type="InParanoid" id="D0NCY8"/>
<proteinExistence type="predicted"/>
<reference evidence="2" key="1">
    <citation type="journal article" date="2009" name="Nature">
        <title>Genome sequence and analysis of the Irish potato famine pathogen Phytophthora infestans.</title>
        <authorList>
            <consortium name="The Broad Institute Genome Sequencing Platform"/>
            <person name="Haas B.J."/>
            <person name="Kamoun S."/>
            <person name="Zody M.C."/>
            <person name="Jiang R.H."/>
            <person name="Handsaker R.E."/>
            <person name="Cano L.M."/>
            <person name="Grabherr M."/>
            <person name="Kodira C.D."/>
            <person name="Raffaele S."/>
            <person name="Torto-Alalibo T."/>
            <person name="Bozkurt T.O."/>
            <person name="Ah-Fong A.M."/>
            <person name="Alvarado L."/>
            <person name="Anderson V.L."/>
            <person name="Armstrong M.R."/>
            <person name="Avrova A."/>
            <person name="Baxter L."/>
            <person name="Beynon J."/>
            <person name="Boevink P.C."/>
            <person name="Bollmann S.R."/>
            <person name="Bos J.I."/>
            <person name="Bulone V."/>
            <person name="Cai G."/>
            <person name="Cakir C."/>
            <person name="Carrington J.C."/>
            <person name="Chawner M."/>
            <person name="Conti L."/>
            <person name="Costanzo S."/>
            <person name="Ewan R."/>
            <person name="Fahlgren N."/>
            <person name="Fischbach M.A."/>
            <person name="Fugelstad J."/>
            <person name="Gilroy E.M."/>
            <person name="Gnerre S."/>
            <person name="Green P.J."/>
            <person name="Grenville-Briggs L.J."/>
            <person name="Griffith J."/>
            <person name="Grunwald N.J."/>
            <person name="Horn K."/>
            <person name="Horner N.R."/>
            <person name="Hu C.H."/>
            <person name="Huitema E."/>
            <person name="Jeong D.H."/>
            <person name="Jones A.M."/>
            <person name="Jones J.D."/>
            <person name="Jones R.W."/>
            <person name="Karlsson E.K."/>
            <person name="Kunjeti S.G."/>
            <person name="Lamour K."/>
            <person name="Liu Z."/>
            <person name="Ma L."/>
            <person name="Maclean D."/>
            <person name="Chibucos M.C."/>
            <person name="McDonald H."/>
            <person name="McWalters J."/>
            <person name="Meijer H.J."/>
            <person name="Morgan W."/>
            <person name="Morris P.F."/>
            <person name="Munro C.A."/>
            <person name="O'Neill K."/>
            <person name="Ospina-Giraldo M."/>
            <person name="Pinzon A."/>
            <person name="Pritchard L."/>
            <person name="Ramsahoye B."/>
            <person name="Ren Q."/>
            <person name="Restrepo S."/>
            <person name="Roy S."/>
            <person name="Sadanandom A."/>
            <person name="Savidor A."/>
            <person name="Schornack S."/>
            <person name="Schwartz D.C."/>
            <person name="Schumann U.D."/>
            <person name="Schwessinger B."/>
            <person name="Seyer L."/>
            <person name="Sharpe T."/>
            <person name="Silvar C."/>
            <person name="Song J."/>
            <person name="Studholme D.J."/>
            <person name="Sykes S."/>
            <person name="Thines M."/>
            <person name="van de Vondervoort P.J."/>
            <person name="Phuntumart V."/>
            <person name="Wawra S."/>
            <person name="Weide R."/>
            <person name="Win J."/>
            <person name="Young C."/>
            <person name="Zhou S."/>
            <person name="Fry W."/>
            <person name="Meyers B.C."/>
            <person name="van West P."/>
            <person name="Ristaino J."/>
            <person name="Govers F."/>
            <person name="Birch P.R."/>
            <person name="Whisson S.C."/>
            <person name="Judelson H.S."/>
            <person name="Nusbaum C."/>
        </authorList>
    </citation>
    <scope>NUCLEOTIDE SEQUENCE [LARGE SCALE GENOMIC DNA]</scope>
    <source>
        <strain evidence="2">T30-4</strain>
    </source>
</reference>
<keyword evidence="2" id="KW-1185">Reference proteome</keyword>
<name>D0NCY8_PHYIT</name>
<dbReference type="KEGG" id="pif:PITG_08691"/>
<protein>
    <submittedName>
        <fullName evidence="1">Uncharacterized protein</fullName>
    </submittedName>
</protein>
<dbReference type="OrthoDB" id="92654at2759"/>